<dbReference type="PROSITE" id="PS50162">
    <property type="entry name" value="RECA_2"/>
    <property type="match status" value="1"/>
</dbReference>
<dbReference type="EMBL" id="JASNQZ010000011">
    <property type="protein sequence ID" value="KAL0951047.1"/>
    <property type="molecule type" value="Genomic_DNA"/>
</dbReference>
<name>A0ABR3J6B7_9AGAR</name>
<dbReference type="CDD" id="cd19490">
    <property type="entry name" value="XRCC2"/>
    <property type="match status" value="1"/>
</dbReference>
<evidence type="ECO:0000313" key="2">
    <source>
        <dbReference type="EMBL" id="KAL0951047.1"/>
    </source>
</evidence>
<dbReference type="PANTHER" id="PTHR46644">
    <property type="entry name" value="DNA REPAIR PROTEIN XRCC2"/>
    <property type="match status" value="1"/>
</dbReference>
<sequence length="357" mass="38798">MIMESAHSAKKLLDEISSESLQHLFSSVRFESSPPGSTDIAALDAHLFATARRHPSSGSSLNCGDIIEIQGVPASGKTHLLYHLIITCISPCDLRGWAKAAIILDTDRSFDILRLKNLFLSRLTGANSSGSGAYSPEEANSLVIQCLRNLHVFRISSSTQLAATLLHLPEYHTAHLPDSEIGLLAIDSISAFYWPDRFTAENHRSAPSGAPSVANPLQHVLVALQTFRASHMPVIVLTNWGLSHLTKQPAPNAAAPVFYRQHLHPYPNPFGNAAQETLPHAPAALLSITHHITMSMVHTPLPYPSNSEESSLAENESAQLTKWPEKAAFMGLVRTPGNSRLGRFTFHIGKDAYSTTG</sequence>
<dbReference type="InterPro" id="IPR030547">
    <property type="entry name" value="XRCC2"/>
</dbReference>
<dbReference type="PANTHER" id="PTHR46644:SF2">
    <property type="entry name" value="DNA REPAIR PROTEIN XRCC2"/>
    <property type="match status" value="1"/>
</dbReference>
<dbReference type="InterPro" id="IPR020588">
    <property type="entry name" value="RecA_ATP-bd"/>
</dbReference>
<protein>
    <recommendedName>
        <fullName evidence="1">RecA family profile 1 domain-containing protein</fullName>
    </recommendedName>
</protein>
<feature type="domain" description="RecA family profile 1" evidence="1">
    <location>
        <begin position="32"/>
        <end position="245"/>
    </location>
</feature>
<gene>
    <name evidence="2" type="ORF">HGRIS_007787</name>
</gene>
<accession>A0ABR3J6B7</accession>
<reference evidence="3" key="1">
    <citation type="submission" date="2024-06" db="EMBL/GenBank/DDBJ databases">
        <title>Multi-omics analyses provide insights into the biosynthesis of the anticancer antibiotic pleurotin in Hohenbuehelia grisea.</title>
        <authorList>
            <person name="Weaver J.A."/>
            <person name="Alberti F."/>
        </authorList>
    </citation>
    <scope>NUCLEOTIDE SEQUENCE [LARGE SCALE GENOMIC DNA]</scope>
    <source>
        <strain evidence="3">T-177</strain>
    </source>
</reference>
<dbReference type="SUPFAM" id="SSF52540">
    <property type="entry name" value="P-loop containing nucleoside triphosphate hydrolases"/>
    <property type="match status" value="1"/>
</dbReference>
<dbReference type="Proteomes" id="UP001556367">
    <property type="component" value="Unassembled WGS sequence"/>
</dbReference>
<comment type="caution">
    <text evidence="2">The sequence shown here is derived from an EMBL/GenBank/DDBJ whole genome shotgun (WGS) entry which is preliminary data.</text>
</comment>
<dbReference type="InterPro" id="IPR027417">
    <property type="entry name" value="P-loop_NTPase"/>
</dbReference>
<dbReference type="Gene3D" id="3.40.50.300">
    <property type="entry name" value="P-loop containing nucleotide triphosphate hydrolases"/>
    <property type="match status" value="1"/>
</dbReference>
<evidence type="ECO:0000313" key="3">
    <source>
        <dbReference type="Proteomes" id="UP001556367"/>
    </source>
</evidence>
<evidence type="ECO:0000259" key="1">
    <source>
        <dbReference type="PROSITE" id="PS50162"/>
    </source>
</evidence>
<proteinExistence type="predicted"/>
<organism evidence="2 3">
    <name type="scientific">Hohenbuehelia grisea</name>
    <dbReference type="NCBI Taxonomy" id="104357"/>
    <lineage>
        <taxon>Eukaryota</taxon>
        <taxon>Fungi</taxon>
        <taxon>Dikarya</taxon>
        <taxon>Basidiomycota</taxon>
        <taxon>Agaricomycotina</taxon>
        <taxon>Agaricomycetes</taxon>
        <taxon>Agaricomycetidae</taxon>
        <taxon>Agaricales</taxon>
        <taxon>Pleurotineae</taxon>
        <taxon>Pleurotaceae</taxon>
        <taxon>Hohenbuehelia</taxon>
    </lineage>
</organism>
<keyword evidence="3" id="KW-1185">Reference proteome</keyword>